<dbReference type="Proteomes" id="UP000251666">
    <property type="component" value="Chromosome"/>
</dbReference>
<gene>
    <name evidence="2" type="ORF">CEQ51_27460</name>
</gene>
<accession>A0A176NLL2</accession>
<dbReference type="EMBL" id="CP022202">
    <property type="protein sequence ID" value="AXA63654.1"/>
    <property type="molecule type" value="Genomic_DNA"/>
</dbReference>
<keyword evidence="3" id="KW-1185">Reference proteome</keyword>
<dbReference type="AlphaFoldDB" id="A0A176NLL2"/>
<proteinExistence type="predicted"/>
<name>A0A176NLL2_9PSED</name>
<dbReference type="OrthoDB" id="7024290at2"/>
<dbReference type="KEGG" id="pthv:CE140_27465"/>
<organism evidence="2 3">
    <name type="scientific">Pseudomonas thivervalensis</name>
    <dbReference type="NCBI Taxonomy" id="86265"/>
    <lineage>
        <taxon>Bacteria</taxon>
        <taxon>Pseudomonadati</taxon>
        <taxon>Pseudomonadota</taxon>
        <taxon>Gammaproteobacteria</taxon>
        <taxon>Pseudomonadales</taxon>
        <taxon>Pseudomonadaceae</taxon>
        <taxon>Pseudomonas</taxon>
    </lineage>
</organism>
<protein>
    <submittedName>
        <fullName evidence="2">Uncharacterized protein</fullName>
    </submittedName>
</protein>
<feature type="region of interest" description="Disordered" evidence="1">
    <location>
        <begin position="1"/>
        <end position="24"/>
    </location>
</feature>
<evidence type="ECO:0000313" key="2">
    <source>
        <dbReference type="EMBL" id="AXA63654.1"/>
    </source>
</evidence>
<reference evidence="3" key="1">
    <citation type="journal article" date="2021" name="Front. Microbiol.">
        <title>Genomic Analysis of the 1-Aminocyclopropane-1-Carboxylate Deaminase-Producing Pseudomonas thivervalensis SC5 Reveals Its Multifaceted Roles in Soil and in Beneficial Interactions With Plants.</title>
        <authorList>
            <person name="Nascimento F.X."/>
            <person name="Uron P."/>
            <person name="Glick B.R."/>
            <person name="Giachini A."/>
            <person name="Rossi M.J."/>
        </authorList>
    </citation>
    <scope>NUCLEOTIDE SEQUENCE [LARGE SCALE GENOMIC DNA]</scope>
    <source>
        <strain evidence="3">PLM3</strain>
    </source>
</reference>
<sequence length="67" mass="7116">MIEADSFLLHKKSKTPPQKGGVFTGLGELRRSRTLSVGADECNEAAILPVGADECNEAAILTQTIES</sequence>
<evidence type="ECO:0000256" key="1">
    <source>
        <dbReference type="SAM" id="MobiDB-lite"/>
    </source>
</evidence>
<evidence type="ECO:0000313" key="3">
    <source>
        <dbReference type="Proteomes" id="UP000251666"/>
    </source>
</evidence>